<accession>A0ACA9L9C2</accession>
<feature type="non-terminal residue" evidence="1">
    <location>
        <position position="1"/>
    </location>
</feature>
<name>A0ACA9L9C2_9GLOM</name>
<sequence length="441" mass="49080">AWTALRGAKAVGGDDKVLDAALLIFAVIAVRSLRHASDLARMEDVVELLCTSMEISPDDDILLPPPEEAEEGDEKTQRFSKSELSWARKLGLSKSDMTNLAMLRTSIQDSQVVLPDQIASHRLLASESLVKVSETGYTLPSTVTQSAVKALVEELSQLSGANEDFKPDRKVGFRHIYNCMRLLEGTNIQKQLSPAPDADELRKDLVINLARYTGLWPNLDESMELALRLLITITSDDVEMSESLSSEPNMIHNLLRLFVRWYKKKFHTTESHSKSKKGKKKRESDIEVDPETEEVPNLLERVSMSLGLVTQLAKQVDSAKQHILETYLPMQRLCTSPPGEAEAQAHFLHGHIGILLAILCTHDSSSRSQVIPYLRPRKASAKDKTRALVEVVREFSSLLSTVVSKANERSSPEDEEYVGEVASDEGVLLAQTMVRKLESLL</sequence>
<organism evidence="1 2">
    <name type="scientific">Acaulospora colombiana</name>
    <dbReference type="NCBI Taxonomy" id="27376"/>
    <lineage>
        <taxon>Eukaryota</taxon>
        <taxon>Fungi</taxon>
        <taxon>Fungi incertae sedis</taxon>
        <taxon>Mucoromycota</taxon>
        <taxon>Glomeromycotina</taxon>
        <taxon>Glomeromycetes</taxon>
        <taxon>Diversisporales</taxon>
        <taxon>Acaulosporaceae</taxon>
        <taxon>Acaulospora</taxon>
    </lineage>
</organism>
<evidence type="ECO:0000313" key="1">
    <source>
        <dbReference type="EMBL" id="CAG8518065.1"/>
    </source>
</evidence>
<protein>
    <submittedName>
        <fullName evidence="1">2572_t:CDS:1</fullName>
    </submittedName>
</protein>
<evidence type="ECO:0000313" key="2">
    <source>
        <dbReference type="Proteomes" id="UP000789525"/>
    </source>
</evidence>
<gene>
    <name evidence="1" type="ORF">ACOLOM_LOCUS3528</name>
</gene>
<dbReference type="EMBL" id="CAJVPT010005246">
    <property type="protein sequence ID" value="CAG8518065.1"/>
    <property type="molecule type" value="Genomic_DNA"/>
</dbReference>
<dbReference type="Proteomes" id="UP000789525">
    <property type="component" value="Unassembled WGS sequence"/>
</dbReference>
<proteinExistence type="predicted"/>
<reference evidence="1" key="1">
    <citation type="submission" date="2021-06" db="EMBL/GenBank/DDBJ databases">
        <authorList>
            <person name="Kallberg Y."/>
            <person name="Tangrot J."/>
            <person name="Rosling A."/>
        </authorList>
    </citation>
    <scope>NUCLEOTIDE SEQUENCE</scope>
    <source>
        <strain evidence="1">CL356</strain>
    </source>
</reference>
<comment type="caution">
    <text evidence="1">The sequence shown here is derived from an EMBL/GenBank/DDBJ whole genome shotgun (WGS) entry which is preliminary data.</text>
</comment>
<keyword evidence="2" id="KW-1185">Reference proteome</keyword>